<dbReference type="InterPro" id="IPR008929">
    <property type="entry name" value="Chondroitin_lyas"/>
</dbReference>
<comment type="subcellular location">
    <subcellularLocation>
        <location evidence="1">Periplasm</location>
    </subcellularLocation>
</comment>
<accession>A0A1G7N8Z3</accession>
<dbReference type="GO" id="GO:0042597">
    <property type="term" value="C:periplasmic space"/>
    <property type="evidence" value="ECO:0007669"/>
    <property type="project" value="UniProtKB-SubCell"/>
</dbReference>
<keyword evidence="2" id="KW-0732">Signal</keyword>
<gene>
    <name evidence="6" type="ORF">SAMN04488105_1542</name>
</gene>
<evidence type="ECO:0000256" key="4">
    <source>
        <dbReference type="ARBA" id="ARBA00023239"/>
    </source>
</evidence>
<organism evidence="6 7">
    <name type="scientific">Salipiger thiooxidans</name>
    <dbReference type="NCBI Taxonomy" id="282683"/>
    <lineage>
        <taxon>Bacteria</taxon>
        <taxon>Pseudomonadati</taxon>
        <taxon>Pseudomonadota</taxon>
        <taxon>Alphaproteobacteria</taxon>
        <taxon>Rhodobacterales</taxon>
        <taxon>Roseobacteraceae</taxon>
        <taxon>Salipiger</taxon>
    </lineage>
</organism>
<dbReference type="Proteomes" id="UP000198994">
    <property type="component" value="Unassembled WGS sequence"/>
</dbReference>
<name>A0A1G7N8Z3_9RHOB</name>
<dbReference type="AlphaFoldDB" id="A0A1G7N8Z3"/>
<proteinExistence type="predicted"/>
<dbReference type="EMBL" id="FNAV01000054">
    <property type="protein sequence ID" value="SDF69819.1"/>
    <property type="molecule type" value="Genomic_DNA"/>
</dbReference>
<sequence length="598" mass="64849">MSRTAKAVILARAVRRLSPRMAAYMARRVARNRLAVRFPDRYRARISAIEETLPRLGRPPADLPTGLVSMAEFYCAEYRDVMDGVLQGRVCLHGHEIDFGASDRVDWNRGVPEEGDHQMWRVKLAHMGFLCPMMLEGGPEHYAVVATLVAGARSGTDMTAPGAFNAYWFPYAASHRILSLGAGLMLARARGTLPPETDAAVADLLRYNVAFVLDNVEHELNNNHVERNLAALCLYFTYAESIPPAIAARLERDVAHLVGSTILEDGCQIERSPMYQGLSVASLAVLAETPFLSAALRARLSGRLDAARRAFAILCHPDGQVALFNDAWHDEVPHWTGPPAPEGRSLLPQGGYGRLSQGEDLCLMDAGPLGPSWNPGHGHADFLSLEITLGAERLIVDPGTSRYNTGADRARERSAAAHNGPCYEGIEPVEFTGCFKVGRMAEARLLDEGNLPLDTIGGTFRGTVGGAARMVRHYPGQGFLVADYWDSETPGAVSWLVPGSWQASTGPEDSILLHKNGSDARIVPLAGRFRAPAPQASSWACHYGRREAAHEIRLRGEAHTGGGQALLCWIGRTTPPDSACEDGAVLLDRLAALSESSR</sequence>
<dbReference type="PANTHER" id="PTHR39210">
    <property type="entry name" value="HEPARIN-SULFATE LYASE"/>
    <property type="match status" value="1"/>
</dbReference>
<dbReference type="Gene3D" id="2.70.98.70">
    <property type="match status" value="1"/>
</dbReference>
<dbReference type="PANTHER" id="PTHR39210:SF1">
    <property type="entry name" value="HEPARIN-SULFATE LYASE"/>
    <property type="match status" value="1"/>
</dbReference>
<dbReference type="STRING" id="282683.SAMN04488105_1542"/>
<protein>
    <submittedName>
        <fullName evidence="6">Heparinase II/III-like protein</fullName>
    </submittedName>
</protein>
<dbReference type="Pfam" id="PF07940">
    <property type="entry name" value="Hepar_II_III_C"/>
    <property type="match status" value="1"/>
</dbReference>
<reference evidence="7" key="1">
    <citation type="submission" date="2016-10" db="EMBL/GenBank/DDBJ databases">
        <authorList>
            <person name="Varghese N."/>
            <person name="Submissions S."/>
        </authorList>
    </citation>
    <scope>NUCLEOTIDE SEQUENCE [LARGE SCALE GENOMIC DNA]</scope>
    <source>
        <strain evidence="7">DSM 10146</strain>
    </source>
</reference>
<dbReference type="SUPFAM" id="SSF48230">
    <property type="entry name" value="Chondroitin AC/alginate lyase"/>
    <property type="match status" value="1"/>
</dbReference>
<evidence type="ECO:0000259" key="5">
    <source>
        <dbReference type="Pfam" id="PF07940"/>
    </source>
</evidence>
<dbReference type="InterPro" id="IPR012480">
    <property type="entry name" value="Hepar_II_III_C"/>
</dbReference>
<dbReference type="RefSeq" id="WP_165617240.1">
    <property type="nucleotide sequence ID" value="NZ_FNAV01000054.1"/>
</dbReference>
<feature type="domain" description="Heparinase II/III-like C-terminal" evidence="5">
    <location>
        <begin position="341"/>
        <end position="559"/>
    </location>
</feature>
<evidence type="ECO:0000313" key="7">
    <source>
        <dbReference type="Proteomes" id="UP000198994"/>
    </source>
</evidence>
<keyword evidence="4" id="KW-0456">Lyase</keyword>
<dbReference type="Gene3D" id="1.50.10.100">
    <property type="entry name" value="Chondroitin AC/alginate lyase"/>
    <property type="match status" value="1"/>
</dbReference>
<evidence type="ECO:0000313" key="6">
    <source>
        <dbReference type="EMBL" id="SDF69819.1"/>
    </source>
</evidence>
<keyword evidence="7" id="KW-1185">Reference proteome</keyword>
<evidence type="ECO:0000256" key="3">
    <source>
        <dbReference type="ARBA" id="ARBA00022764"/>
    </source>
</evidence>
<keyword evidence="3" id="KW-0574">Periplasm</keyword>
<dbReference type="GO" id="GO:0016829">
    <property type="term" value="F:lyase activity"/>
    <property type="evidence" value="ECO:0007669"/>
    <property type="project" value="UniProtKB-KW"/>
</dbReference>
<evidence type="ECO:0000256" key="2">
    <source>
        <dbReference type="ARBA" id="ARBA00022729"/>
    </source>
</evidence>
<evidence type="ECO:0000256" key="1">
    <source>
        <dbReference type="ARBA" id="ARBA00004418"/>
    </source>
</evidence>